<reference evidence="1" key="1">
    <citation type="journal article" date="2015" name="Nature">
        <title>Complex archaea that bridge the gap between prokaryotes and eukaryotes.</title>
        <authorList>
            <person name="Spang A."/>
            <person name="Saw J.H."/>
            <person name="Jorgensen S.L."/>
            <person name="Zaremba-Niedzwiedzka K."/>
            <person name="Martijn J."/>
            <person name="Lind A.E."/>
            <person name="van Eijk R."/>
            <person name="Schleper C."/>
            <person name="Guy L."/>
            <person name="Ettema T.J."/>
        </authorList>
    </citation>
    <scope>NUCLEOTIDE SEQUENCE</scope>
</reference>
<dbReference type="EMBL" id="LAZR01030555">
    <property type="protein sequence ID" value="KKL56261.1"/>
    <property type="molecule type" value="Genomic_DNA"/>
</dbReference>
<evidence type="ECO:0000313" key="1">
    <source>
        <dbReference type="EMBL" id="KKL56261.1"/>
    </source>
</evidence>
<protein>
    <submittedName>
        <fullName evidence="1">Uncharacterized protein</fullName>
    </submittedName>
</protein>
<accession>A0A0F9DR90</accession>
<proteinExistence type="predicted"/>
<sequence>MCKETIEVKKLHAVVILRYGKFQQQAFKLAAAQGRAGSKKAGFKYRRLHLKDCLATWLVAIHHYRTEARSQRKGRPAGSGQLPQMPDEEKLTRYRLVRRRAATLRLLIATEDDHRIVVLYRRLKSLGNQMEVGVIDDMSRRDQENIRLLNDKLKRAKELVGG</sequence>
<organism evidence="1">
    <name type="scientific">marine sediment metagenome</name>
    <dbReference type="NCBI Taxonomy" id="412755"/>
    <lineage>
        <taxon>unclassified sequences</taxon>
        <taxon>metagenomes</taxon>
        <taxon>ecological metagenomes</taxon>
    </lineage>
</organism>
<comment type="caution">
    <text evidence="1">The sequence shown here is derived from an EMBL/GenBank/DDBJ whole genome shotgun (WGS) entry which is preliminary data.</text>
</comment>
<name>A0A0F9DR90_9ZZZZ</name>
<dbReference type="AlphaFoldDB" id="A0A0F9DR90"/>
<gene>
    <name evidence="1" type="ORF">LCGC14_2247210</name>
</gene>